<dbReference type="InterPro" id="IPR051532">
    <property type="entry name" value="Ester_Hydrolysis_Enzymes"/>
</dbReference>
<evidence type="ECO:0000259" key="1">
    <source>
        <dbReference type="Pfam" id="PF13472"/>
    </source>
</evidence>
<keyword evidence="2" id="KW-0378">Hydrolase</keyword>
<proteinExistence type="predicted"/>
<organism evidence="2 3">
    <name type="scientific">Clostridium perfringens</name>
    <dbReference type="NCBI Taxonomy" id="1502"/>
    <lineage>
        <taxon>Bacteria</taxon>
        <taxon>Bacillati</taxon>
        <taxon>Bacillota</taxon>
        <taxon>Clostridia</taxon>
        <taxon>Eubacteriales</taxon>
        <taxon>Clostridiaceae</taxon>
        <taxon>Clostridium</taxon>
    </lineage>
</organism>
<dbReference type="InterPro" id="IPR013830">
    <property type="entry name" value="SGNH_hydro"/>
</dbReference>
<dbReference type="AlphaFoldDB" id="A0A2X2Y0E8"/>
<dbReference type="InterPro" id="IPR036514">
    <property type="entry name" value="SGNH_hydro_sf"/>
</dbReference>
<feature type="domain" description="SGNH hydrolase-type esterase" evidence="1">
    <location>
        <begin position="17"/>
        <end position="182"/>
    </location>
</feature>
<name>A0A2X2Y0E8_CLOPF</name>
<dbReference type="Pfam" id="PF13472">
    <property type="entry name" value="Lipase_GDSL_2"/>
    <property type="match status" value="1"/>
</dbReference>
<dbReference type="EC" id="3.1.2.-" evidence="2"/>
<protein>
    <submittedName>
        <fullName evidence="2">Acyl-CoA thioesterase</fullName>
        <ecNumber evidence="2">3.1.2.-</ecNumber>
    </submittedName>
</protein>
<evidence type="ECO:0000313" key="3">
    <source>
        <dbReference type="Proteomes" id="UP000249986"/>
    </source>
</evidence>
<dbReference type="EMBL" id="UAWG01000004">
    <property type="protein sequence ID" value="SQB59348.1"/>
    <property type="molecule type" value="Genomic_DNA"/>
</dbReference>
<dbReference type="GO" id="GO:0004622">
    <property type="term" value="F:phosphatidylcholine lysophospholipase activity"/>
    <property type="evidence" value="ECO:0007669"/>
    <property type="project" value="TreeGrafter"/>
</dbReference>
<accession>A0A2X2Y0E8</accession>
<dbReference type="PANTHER" id="PTHR30383:SF5">
    <property type="entry name" value="SGNH HYDROLASE-TYPE ESTERASE DOMAIN-CONTAINING PROTEIN"/>
    <property type="match status" value="1"/>
</dbReference>
<gene>
    <name evidence="2" type="primary">tesA</name>
    <name evidence="2" type="ORF">NCTC10719_01115</name>
</gene>
<dbReference type="Proteomes" id="UP000249986">
    <property type="component" value="Unassembled WGS sequence"/>
</dbReference>
<dbReference type="PANTHER" id="PTHR30383">
    <property type="entry name" value="THIOESTERASE 1/PROTEASE 1/LYSOPHOSPHOLIPASE L1"/>
    <property type="match status" value="1"/>
</dbReference>
<evidence type="ECO:0000313" key="2">
    <source>
        <dbReference type="EMBL" id="SQB59348.1"/>
    </source>
</evidence>
<sequence length="198" mass="22447">MQKMFTKNVGDYMNIICIGDSLTFGYGVGQENSWVSLLNDEKNKFINKGVNGDTSTGILSRIYEILKSSDSKICLIMCGSNDIIMNKSISSIIDNIRLMTDDCNSLNIKPIILSPPKIYNDLAIKRWDSSIDYEKCNSKLENYTRELNLFCEKNNLLFIDLNSNLPFDSLNYTDGLHLSIKGNILVSNLVRMSLKNYL</sequence>
<dbReference type="SUPFAM" id="SSF52266">
    <property type="entry name" value="SGNH hydrolase"/>
    <property type="match status" value="1"/>
</dbReference>
<dbReference type="CDD" id="cd04501">
    <property type="entry name" value="SGNH_hydrolase_like_4"/>
    <property type="match status" value="1"/>
</dbReference>
<reference evidence="2 3" key="1">
    <citation type="submission" date="2018-06" db="EMBL/GenBank/DDBJ databases">
        <authorList>
            <consortium name="Pathogen Informatics"/>
            <person name="Doyle S."/>
        </authorList>
    </citation>
    <scope>NUCLEOTIDE SEQUENCE [LARGE SCALE GENOMIC DNA]</scope>
    <source>
        <strain evidence="2 3">NCTC10719</strain>
    </source>
</reference>
<dbReference type="Gene3D" id="3.40.50.1110">
    <property type="entry name" value="SGNH hydrolase"/>
    <property type="match status" value="1"/>
</dbReference>